<evidence type="ECO:0000313" key="3">
    <source>
        <dbReference type="Proteomes" id="UP000193978"/>
    </source>
</evidence>
<protein>
    <submittedName>
        <fullName evidence="2">Uncharacterized protein</fullName>
    </submittedName>
</protein>
<reference evidence="2 3" key="1">
    <citation type="submission" date="2017-02" db="EMBL/GenBank/DDBJ databases">
        <authorList>
            <person name="Peterson S.W."/>
        </authorList>
    </citation>
    <scope>NUCLEOTIDE SEQUENCE [LARGE SCALE GENOMIC DNA]</scope>
    <source>
        <strain evidence="2 3">S285</strain>
    </source>
</reference>
<dbReference type="Proteomes" id="UP000193978">
    <property type="component" value="Chromosome"/>
</dbReference>
<proteinExistence type="predicted"/>
<feature type="region of interest" description="Disordered" evidence="1">
    <location>
        <begin position="1"/>
        <end position="29"/>
    </location>
</feature>
<dbReference type="KEGG" id="mbry:B1812_12240"/>
<dbReference type="AlphaFoldDB" id="A0A1W6MW08"/>
<organism evidence="2 3">
    <name type="scientific">Methylocystis bryophila</name>
    <dbReference type="NCBI Taxonomy" id="655015"/>
    <lineage>
        <taxon>Bacteria</taxon>
        <taxon>Pseudomonadati</taxon>
        <taxon>Pseudomonadota</taxon>
        <taxon>Alphaproteobacteria</taxon>
        <taxon>Hyphomicrobiales</taxon>
        <taxon>Methylocystaceae</taxon>
        <taxon>Methylocystis</taxon>
    </lineage>
</organism>
<dbReference type="EMBL" id="CP019948">
    <property type="protein sequence ID" value="ARN81716.1"/>
    <property type="molecule type" value="Genomic_DNA"/>
</dbReference>
<name>A0A1W6MW08_9HYPH</name>
<evidence type="ECO:0000313" key="2">
    <source>
        <dbReference type="EMBL" id="ARN81716.1"/>
    </source>
</evidence>
<sequence>MSKSLNRPPASAAASARPDEHPGATPIRAARAQISVARGQIFRPINLERRARFARIEADATRGG</sequence>
<feature type="compositionally biased region" description="Low complexity" evidence="1">
    <location>
        <begin position="7"/>
        <end position="16"/>
    </location>
</feature>
<evidence type="ECO:0000256" key="1">
    <source>
        <dbReference type="SAM" id="MobiDB-lite"/>
    </source>
</evidence>
<keyword evidence="3" id="KW-1185">Reference proteome</keyword>
<gene>
    <name evidence="2" type="ORF">B1812_12240</name>
</gene>
<accession>A0A1W6MW08</accession>